<comment type="caution">
    <text evidence="2">The sequence shown here is derived from an EMBL/GenBank/DDBJ whole genome shotgun (WGS) entry which is preliminary data.</text>
</comment>
<accession>A0AA88NGV9</accession>
<dbReference type="AlphaFoldDB" id="A0AA88NGV9"/>
<evidence type="ECO:0000313" key="3">
    <source>
        <dbReference type="Proteomes" id="UP001187415"/>
    </source>
</evidence>
<dbReference type="EMBL" id="JAUPFM010000003">
    <property type="protein sequence ID" value="KAK2856338.1"/>
    <property type="molecule type" value="Genomic_DNA"/>
</dbReference>
<organism evidence="2 3">
    <name type="scientific">Channa striata</name>
    <name type="common">Snakehead murrel</name>
    <name type="synonym">Ophicephalus striatus</name>
    <dbReference type="NCBI Taxonomy" id="64152"/>
    <lineage>
        <taxon>Eukaryota</taxon>
        <taxon>Metazoa</taxon>
        <taxon>Chordata</taxon>
        <taxon>Craniata</taxon>
        <taxon>Vertebrata</taxon>
        <taxon>Euteleostomi</taxon>
        <taxon>Actinopterygii</taxon>
        <taxon>Neopterygii</taxon>
        <taxon>Teleostei</taxon>
        <taxon>Neoteleostei</taxon>
        <taxon>Acanthomorphata</taxon>
        <taxon>Anabantaria</taxon>
        <taxon>Anabantiformes</taxon>
        <taxon>Channoidei</taxon>
        <taxon>Channidae</taxon>
        <taxon>Channa</taxon>
    </lineage>
</organism>
<feature type="region of interest" description="Disordered" evidence="1">
    <location>
        <begin position="78"/>
        <end position="98"/>
    </location>
</feature>
<sequence length="128" mass="14122">MHKRSPMAAYPPSRSVLFDTVPDTTGFSNSVTLKGFSLKTEEVVEAKCEPTDEVPSQGEMEILSAASLRRSVSQVIDGKSLTGDDDPWDPNISGHDSGMFMEDEEFVDTIKGFSTVRKEHTMFTDTNL</sequence>
<name>A0AA88NGV9_CHASR</name>
<keyword evidence="3" id="KW-1185">Reference proteome</keyword>
<gene>
    <name evidence="2" type="ORF">Q5P01_005073</name>
</gene>
<reference evidence="2" key="1">
    <citation type="submission" date="2023-07" db="EMBL/GenBank/DDBJ databases">
        <title>Chromosome-level Genome Assembly of Striped Snakehead (Channa striata).</title>
        <authorList>
            <person name="Liu H."/>
        </authorList>
    </citation>
    <scope>NUCLEOTIDE SEQUENCE</scope>
    <source>
        <strain evidence="2">Gz</strain>
        <tissue evidence="2">Muscle</tissue>
    </source>
</reference>
<evidence type="ECO:0000313" key="2">
    <source>
        <dbReference type="EMBL" id="KAK2856338.1"/>
    </source>
</evidence>
<evidence type="ECO:0000256" key="1">
    <source>
        <dbReference type="SAM" id="MobiDB-lite"/>
    </source>
</evidence>
<proteinExistence type="predicted"/>
<dbReference type="Proteomes" id="UP001187415">
    <property type="component" value="Unassembled WGS sequence"/>
</dbReference>
<protein>
    <submittedName>
        <fullName evidence="2">Uncharacterized protein</fullName>
    </submittedName>
</protein>